<proteinExistence type="inferred from homology"/>
<dbReference type="Pfam" id="PF00067">
    <property type="entry name" value="p450"/>
    <property type="match status" value="1"/>
</dbReference>
<dbReference type="SUPFAM" id="SSF48264">
    <property type="entry name" value="Cytochrome P450"/>
    <property type="match status" value="1"/>
</dbReference>
<dbReference type="PANTHER" id="PTHR46696:SF1">
    <property type="entry name" value="CYTOCHROME P450 YJIB-RELATED"/>
    <property type="match status" value="1"/>
</dbReference>
<protein>
    <submittedName>
        <fullName evidence="2">Cytochrome P450</fullName>
    </submittedName>
</protein>
<evidence type="ECO:0000313" key="2">
    <source>
        <dbReference type="EMBL" id="MBP2477861.1"/>
    </source>
</evidence>
<dbReference type="PANTHER" id="PTHR46696">
    <property type="entry name" value="P450, PUTATIVE (EUROFUNG)-RELATED"/>
    <property type="match status" value="1"/>
</dbReference>
<dbReference type="InterPro" id="IPR001128">
    <property type="entry name" value="Cyt_P450"/>
</dbReference>
<dbReference type="EMBL" id="JAGIOO010000001">
    <property type="protein sequence ID" value="MBP2477861.1"/>
    <property type="molecule type" value="Genomic_DNA"/>
</dbReference>
<dbReference type="InterPro" id="IPR002397">
    <property type="entry name" value="Cyt_P450_B"/>
</dbReference>
<dbReference type="Gene3D" id="1.10.630.10">
    <property type="entry name" value="Cytochrome P450"/>
    <property type="match status" value="1"/>
</dbReference>
<reference evidence="2 3" key="1">
    <citation type="submission" date="2021-03" db="EMBL/GenBank/DDBJ databases">
        <title>Sequencing the genomes of 1000 actinobacteria strains.</title>
        <authorList>
            <person name="Klenk H.-P."/>
        </authorList>
    </citation>
    <scope>NUCLEOTIDE SEQUENCE [LARGE SCALE GENOMIC DNA]</scope>
    <source>
        <strain evidence="2 3">DSM 44580</strain>
    </source>
</reference>
<organism evidence="2 3">
    <name type="scientific">Crossiella equi</name>
    <dbReference type="NCBI Taxonomy" id="130796"/>
    <lineage>
        <taxon>Bacteria</taxon>
        <taxon>Bacillati</taxon>
        <taxon>Actinomycetota</taxon>
        <taxon>Actinomycetes</taxon>
        <taxon>Pseudonocardiales</taxon>
        <taxon>Pseudonocardiaceae</taxon>
        <taxon>Crossiella</taxon>
    </lineage>
</organism>
<keyword evidence="3" id="KW-1185">Reference proteome</keyword>
<comment type="caution">
    <text evidence="2">The sequence shown here is derived from an EMBL/GenBank/DDBJ whole genome shotgun (WGS) entry which is preliminary data.</text>
</comment>
<gene>
    <name evidence="2" type="ORF">JOF53_006733</name>
</gene>
<evidence type="ECO:0000313" key="3">
    <source>
        <dbReference type="Proteomes" id="UP001519363"/>
    </source>
</evidence>
<evidence type="ECO:0000256" key="1">
    <source>
        <dbReference type="ARBA" id="ARBA00010617"/>
    </source>
</evidence>
<dbReference type="RefSeq" id="WP_086782339.1">
    <property type="nucleotide sequence ID" value="NZ_JAGIOO010000001.1"/>
</dbReference>
<dbReference type="PRINTS" id="PR00359">
    <property type="entry name" value="BP450"/>
</dbReference>
<name>A0ABS5AN67_9PSEU</name>
<dbReference type="CDD" id="cd11029">
    <property type="entry name" value="CYP107-like"/>
    <property type="match status" value="1"/>
</dbReference>
<dbReference type="Proteomes" id="UP001519363">
    <property type="component" value="Unassembled WGS sequence"/>
</dbReference>
<accession>A0ABS5AN67</accession>
<comment type="similarity">
    <text evidence="1">Belongs to the cytochrome P450 family.</text>
</comment>
<dbReference type="InterPro" id="IPR036396">
    <property type="entry name" value="Cyt_P450_sf"/>
</dbReference>
<sequence length="404" mass="44060">MPRQPDPADADLFDADFARDPYPSYARVRAVSPVRYLTLPTGLTAWLVTGYAEVRQALTDPALSKESRHDAEAGANLSPTMGPSMLFLDPPDHERLRKLVSGAFTRRRVEALHEKLHDSADRLIDTFAARGHADLMREFALRLPVGMIGELLGVPEHDRDTFFDLAHDYVGFTPETRDRAVAALGGLTAYMGELVEAKKADPGEDLVSALVRARDGQGALTDEELRANTLLLFLAGHVTTAGLISNATLALLRNPEQRKAFLADPGLADNLVEEALRYEGPAELSTMRWAKQDTEIGGVAVARGERVLVSLGAANRDPRRFTDPDVFDLARPDAAQHLGLGHGIHYCLGAQLARVEVRLALVRLFDRLPDLGLAVPYEDLEWMPGIGRSPMALPVAFTPAEVAA</sequence>